<dbReference type="RefSeq" id="WP_380858809.1">
    <property type="nucleotide sequence ID" value="NZ_JBHRXV010000004.1"/>
</dbReference>
<evidence type="ECO:0000259" key="2">
    <source>
        <dbReference type="Pfam" id="PF13449"/>
    </source>
</evidence>
<dbReference type="InterPro" id="IPR027372">
    <property type="entry name" value="Phytase-like_dom"/>
</dbReference>
<protein>
    <submittedName>
        <fullName evidence="3">Esterase-like activity of phytase family protein</fullName>
    </submittedName>
</protein>
<dbReference type="EMBL" id="JBHRXV010000004">
    <property type="protein sequence ID" value="MFC3712269.1"/>
    <property type="molecule type" value="Genomic_DNA"/>
</dbReference>
<accession>A0ABV7XAE9</accession>
<keyword evidence="1" id="KW-0732">Signal</keyword>
<dbReference type="InterPro" id="IPR014567">
    <property type="entry name" value="UCP031900"/>
</dbReference>
<dbReference type="PROSITE" id="PS51257">
    <property type="entry name" value="PROKAR_LIPOPROTEIN"/>
    <property type="match status" value="1"/>
</dbReference>
<proteinExistence type="predicted"/>
<name>A0ABV7XAE9_9SPHN</name>
<feature type="domain" description="Phytase-like" evidence="2">
    <location>
        <begin position="65"/>
        <end position="308"/>
    </location>
</feature>
<keyword evidence="4" id="KW-1185">Reference proteome</keyword>
<evidence type="ECO:0000313" key="4">
    <source>
        <dbReference type="Proteomes" id="UP001595615"/>
    </source>
</evidence>
<evidence type="ECO:0000256" key="1">
    <source>
        <dbReference type="SAM" id="SignalP"/>
    </source>
</evidence>
<dbReference type="Pfam" id="PF13449">
    <property type="entry name" value="Phytase-like"/>
    <property type="match status" value="1"/>
</dbReference>
<feature type="chain" id="PRO_5046280086" evidence="1">
    <location>
        <begin position="21"/>
        <end position="323"/>
    </location>
</feature>
<feature type="signal peptide" evidence="1">
    <location>
        <begin position="1"/>
        <end position="20"/>
    </location>
</feature>
<gene>
    <name evidence="3" type="ORF">ACFOMD_06790</name>
</gene>
<dbReference type="PIRSF" id="PIRSF031900">
    <property type="entry name" value="UCP031900"/>
    <property type="match status" value="1"/>
</dbReference>
<reference evidence="4" key="1">
    <citation type="journal article" date="2019" name="Int. J. Syst. Evol. Microbiol.">
        <title>The Global Catalogue of Microorganisms (GCM) 10K type strain sequencing project: providing services to taxonomists for standard genome sequencing and annotation.</title>
        <authorList>
            <consortium name="The Broad Institute Genomics Platform"/>
            <consortium name="The Broad Institute Genome Sequencing Center for Infectious Disease"/>
            <person name="Wu L."/>
            <person name="Ma J."/>
        </authorList>
    </citation>
    <scope>NUCLEOTIDE SEQUENCE [LARGE SCALE GENOMIC DNA]</scope>
    <source>
        <strain evidence="4">KCTC 42644</strain>
    </source>
</reference>
<comment type="caution">
    <text evidence="3">The sequence shown here is derived from an EMBL/GenBank/DDBJ whole genome shotgun (WGS) entry which is preliminary data.</text>
</comment>
<dbReference type="Proteomes" id="UP001595615">
    <property type="component" value="Unassembled WGS sequence"/>
</dbReference>
<organism evidence="3 4">
    <name type="scientific">Sphingoaurantiacus capsulatus</name>
    <dbReference type="NCBI Taxonomy" id="1771310"/>
    <lineage>
        <taxon>Bacteria</taxon>
        <taxon>Pseudomonadati</taxon>
        <taxon>Pseudomonadota</taxon>
        <taxon>Alphaproteobacteria</taxon>
        <taxon>Sphingomonadales</taxon>
        <taxon>Sphingosinicellaceae</taxon>
        <taxon>Sphingoaurantiacus</taxon>
    </lineage>
</organism>
<sequence length="323" mass="34843">MRSIIALALLALAACTPADADTRPGLRSINVTATPVPLDAADPARDRVGKLRYLGGLVVSSNDPRFGGLSALRMMAPARLLSVTDGGQWVALDLDEKGDRLVGLKGAAVDIVRGPQREPLKGKAHVDAESLEITPQGIAVGFEREHRIWHYRTLGAPARAEPFADQRWLSSLPLNDGIEAMAKIGSAWLYIAEARLADGRHEGILLSPAGLNRNYARVTVDVPAPYNPTDAHAYGDDQLIILGRRFSPLAGVGAILLRAPVDLKTMKVGKSEVLAELAPPLTVDNMEGLAVVRERGRTFVYMASDDNFSPLQRTLILKFELLP</sequence>
<evidence type="ECO:0000313" key="3">
    <source>
        <dbReference type="EMBL" id="MFC3712269.1"/>
    </source>
</evidence>